<dbReference type="EMBL" id="BARV01000583">
    <property type="protein sequence ID" value="GAI00181.1"/>
    <property type="molecule type" value="Genomic_DNA"/>
</dbReference>
<feature type="domain" description="DNA polymerase III delta N-terminal" evidence="5">
    <location>
        <begin position="17"/>
        <end position="111"/>
    </location>
</feature>
<organism evidence="6">
    <name type="scientific">marine sediment metagenome</name>
    <dbReference type="NCBI Taxonomy" id="412755"/>
    <lineage>
        <taxon>unclassified sequences</taxon>
        <taxon>metagenomes</taxon>
        <taxon>ecological metagenomes</taxon>
    </lineage>
</organism>
<comment type="caution">
    <text evidence="6">The sequence shown here is derived from an EMBL/GenBank/DDBJ whole genome shotgun (WGS) entry which is preliminary data.</text>
</comment>
<dbReference type="GO" id="GO:0009360">
    <property type="term" value="C:DNA polymerase III complex"/>
    <property type="evidence" value="ECO:0007669"/>
    <property type="project" value="InterPro"/>
</dbReference>
<dbReference type="InterPro" id="IPR027417">
    <property type="entry name" value="P-loop_NTPase"/>
</dbReference>
<evidence type="ECO:0000256" key="1">
    <source>
        <dbReference type="ARBA" id="ARBA00022679"/>
    </source>
</evidence>
<keyword evidence="3" id="KW-0235">DNA replication</keyword>
<dbReference type="Pfam" id="PF06144">
    <property type="entry name" value="DNA_pol3_delta"/>
    <property type="match status" value="1"/>
</dbReference>
<dbReference type="Gene3D" id="3.40.50.300">
    <property type="entry name" value="P-loop containing nucleotide triphosphate hydrolases"/>
    <property type="match status" value="1"/>
</dbReference>
<evidence type="ECO:0000256" key="4">
    <source>
        <dbReference type="ARBA" id="ARBA00022932"/>
    </source>
</evidence>
<keyword evidence="4" id="KW-0239">DNA-directed DNA polymerase</keyword>
<evidence type="ECO:0000256" key="3">
    <source>
        <dbReference type="ARBA" id="ARBA00022705"/>
    </source>
</evidence>
<protein>
    <recommendedName>
        <fullName evidence="5">DNA polymerase III delta N-terminal domain-containing protein</fullName>
    </recommendedName>
</protein>
<dbReference type="GO" id="GO:0006261">
    <property type="term" value="P:DNA-templated DNA replication"/>
    <property type="evidence" value="ECO:0007669"/>
    <property type="project" value="TreeGrafter"/>
</dbReference>
<gene>
    <name evidence="6" type="ORF">S06H3_02096</name>
</gene>
<dbReference type="GO" id="GO:0003887">
    <property type="term" value="F:DNA-directed DNA polymerase activity"/>
    <property type="evidence" value="ECO:0007669"/>
    <property type="project" value="UniProtKB-KW"/>
</dbReference>
<dbReference type="InterPro" id="IPR010372">
    <property type="entry name" value="DNA_pol3_delta_N"/>
</dbReference>
<reference evidence="6" key="1">
    <citation type="journal article" date="2014" name="Front. Microbiol.">
        <title>High frequency of phylogenetically diverse reductive dehalogenase-homologous genes in deep subseafloor sedimentary metagenomes.</title>
        <authorList>
            <person name="Kawai M."/>
            <person name="Futagami T."/>
            <person name="Toyoda A."/>
            <person name="Takaki Y."/>
            <person name="Nishi S."/>
            <person name="Hori S."/>
            <person name="Arai W."/>
            <person name="Tsubouchi T."/>
            <person name="Morono Y."/>
            <person name="Uchiyama I."/>
            <person name="Ito T."/>
            <person name="Fujiyama A."/>
            <person name="Inagaki F."/>
            <person name="Takami H."/>
        </authorList>
    </citation>
    <scope>NUCLEOTIDE SEQUENCE</scope>
    <source>
        <strain evidence="6">Expedition CK06-06</strain>
    </source>
</reference>
<dbReference type="AlphaFoldDB" id="X1L2R5"/>
<keyword evidence="2" id="KW-0548">Nucleotidyltransferase</keyword>
<dbReference type="PANTHER" id="PTHR34388:SF1">
    <property type="entry name" value="DNA POLYMERASE III SUBUNIT DELTA"/>
    <property type="match status" value="1"/>
</dbReference>
<dbReference type="InterPro" id="IPR005790">
    <property type="entry name" value="DNA_polIII_delta"/>
</dbReference>
<dbReference type="Gene3D" id="1.10.8.60">
    <property type="match status" value="1"/>
</dbReference>
<evidence type="ECO:0000256" key="2">
    <source>
        <dbReference type="ARBA" id="ARBA00022695"/>
    </source>
</evidence>
<sequence>MIKNLSKKGMESLQPIYLLTGENSWKIEKSISHLKLRFGNISERELNFQQFDLLESTVDDVLGVCNILPFLSSKRLVIARNVHRLNNDELENIIEYAKSPSPYTCLVLVAETVWDDSDLPDSTKEIRATLKETVKKTGKIYNFKPIQYRNLESWVRERCREREVRINPAAVYLLTNFLGNDLFNLES</sequence>
<keyword evidence="1" id="KW-0808">Transferase</keyword>
<dbReference type="NCBIfam" id="TIGR01128">
    <property type="entry name" value="holA"/>
    <property type="match status" value="1"/>
</dbReference>
<accession>X1L2R5</accession>
<dbReference type="GO" id="GO:0003677">
    <property type="term" value="F:DNA binding"/>
    <property type="evidence" value="ECO:0007669"/>
    <property type="project" value="InterPro"/>
</dbReference>
<dbReference type="PANTHER" id="PTHR34388">
    <property type="entry name" value="DNA POLYMERASE III SUBUNIT DELTA"/>
    <property type="match status" value="1"/>
</dbReference>
<evidence type="ECO:0000259" key="5">
    <source>
        <dbReference type="Pfam" id="PF06144"/>
    </source>
</evidence>
<proteinExistence type="predicted"/>
<dbReference type="SUPFAM" id="SSF52540">
    <property type="entry name" value="P-loop containing nucleoside triphosphate hydrolases"/>
    <property type="match status" value="1"/>
</dbReference>
<name>X1L2R5_9ZZZZ</name>
<evidence type="ECO:0000313" key="6">
    <source>
        <dbReference type="EMBL" id="GAI00181.1"/>
    </source>
</evidence>